<comment type="caution">
    <text evidence="1">The sequence shown here is derived from an EMBL/GenBank/DDBJ whole genome shotgun (WGS) entry which is preliminary data.</text>
</comment>
<evidence type="ECO:0000313" key="1">
    <source>
        <dbReference type="EMBL" id="MFB9681227.1"/>
    </source>
</evidence>
<accession>A0ABV5TQD6</accession>
<dbReference type="InterPro" id="IPR057369">
    <property type="entry name" value="VG15"/>
</dbReference>
<organism evidence="1 2">
    <name type="scientific">Streptosporangium vulgare</name>
    <dbReference type="NCBI Taxonomy" id="46190"/>
    <lineage>
        <taxon>Bacteria</taxon>
        <taxon>Bacillati</taxon>
        <taxon>Actinomycetota</taxon>
        <taxon>Actinomycetes</taxon>
        <taxon>Streptosporangiales</taxon>
        <taxon>Streptosporangiaceae</taxon>
        <taxon>Streptosporangium</taxon>
    </lineage>
</organism>
<reference evidence="1 2" key="1">
    <citation type="submission" date="2024-09" db="EMBL/GenBank/DDBJ databases">
        <authorList>
            <person name="Sun Q."/>
            <person name="Mori K."/>
        </authorList>
    </citation>
    <scope>NUCLEOTIDE SEQUENCE [LARGE SCALE GENOMIC DNA]</scope>
    <source>
        <strain evidence="1 2">JCM 3028</strain>
    </source>
</reference>
<sequence length="334" mass="35690">MATPEEIALAYQRGQKGIILGTVAAVLALWRRLDEDNLTRSWTAGIGPSLIEAVTQAQLAAAAAAPTYLEELAAAQGVLADMSALVPSTLSGVASDGRPLESLLYQPIILLKRLLSAGQWPEDAMRQATNFMALLAATQVADAGRGAVNVGITATRQWVTYVRVVNLPACSRCIILAGREYSWSTGFQRHPSCDCSMIPRRAGDAPPATPEQLFAQMSSEEQDRRFGKAGAEALRLGGDMGQIVNARRGMQTAGGRLVTTEGTTRRGVAGRRMGSDSRRRSAIRPMPEQILADANGDRDLAIQLLERNGFLDASSTRRFAAAQGRTMQASAPTP</sequence>
<dbReference type="EMBL" id="JBHMBS010000031">
    <property type="protein sequence ID" value="MFB9681227.1"/>
    <property type="molecule type" value="Genomic_DNA"/>
</dbReference>
<protein>
    <recommendedName>
        <fullName evidence="3">MuF-like minor capsid protein</fullName>
    </recommendedName>
</protein>
<gene>
    <name evidence="1" type="ORF">ACFFRH_37605</name>
</gene>
<dbReference type="Pfam" id="PF25310">
    <property type="entry name" value="VG15"/>
    <property type="match status" value="1"/>
</dbReference>
<keyword evidence="2" id="KW-1185">Reference proteome</keyword>
<evidence type="ECO:0008006" key="3">
    <source>
        <dbReference type="Google" id="ProtNLM"/>
    </source>
</evidence>
<dbReference type="Proteomes" id="UP001589610">
    <property type="component" value="Unassembled WGS sequence"/>
</dbReference>
<proteinExistence type="predicted"/>
<dbReference type="RefSeq" id="WP_386162311.1">
    <property type="nucleotide sequence ID" value="NZ_JBHMBS010000031.1"/>
</dbReference>
<evidence type="ECO:0000313" key="2">
    <source>
        <dbReference type="Proteomes" id="UP001589610"/>
    </source>
</evidence>
<name>A0ABV5TQD6_9ACTN</name>